<sequence length="324" mass="33768">MYKLDQPAAPQDSGLHLLRPSAGGYTAQRVWAGDARSCCIWDQPPGGQERATTAAANAGGGGSGEVGLAVGTEPADVFVSLDGGSAWSAGTSSFEGAPSRPSWSFPAPPHQPHVLSLERTASGQLVAGIEVGGVQVGGGPSFDRFEERNEGLYADVHSCRIDPHNPRHWLAVTGRGLYASDDAGSSWRAQGSWKGRYTIGLAFNPQLEASGSSSPAGCAWDGEVLVAAGDRPPAVGVHIYRSADGGESFQDITEVAFTGETAEARGSRTPVPYFLGGQALLGTDTGHLLASDDAQRRSWHIVCRLPHPILCMCAPGQSPASIMH</sequence>
<dbReference type="AlphaFoldDB" id="A0AAD5DQA6"/>
<name>A0AAD5DQA6_9CHLO</name>
<gene>
    <name evidence="1" type="ORF">COHA_003908</name>
</gene>
<accession>A0AAD5DQA6</accession>
<evidence type="ECO:0000313" key="2">
    <source>
        <dbReference type="Proteomes" id="UP001205105"/>
    </source>
</evidence>
<keyword evidence="2" id="KW-1185">Reference proteome</keyword>
<dbReference type="EMBL" id="JADXDR010000053">
    <property type="protein sequence ID" value="KAI7842267.1"/>
    <property type="molecule type" value="Genomic_DNA"/>
</dbReference>
<dbReference type="Proteomes" id="UP001205105">
    <property type="component" value="Unassembled WGS sequence"/>
</dbReference>
<dbReference type="Gene3D" id="2.130.10.10">
    <property type="entry name" value="YVTN repeat-like/Quinoprotein amine dehydrogenase"/>
    <property type="match status" value="1"/>
</dbReference>
<proteinExistence type="predicted"/>
<dbReference type="SUPFAM" id="SSF110296">
    <property type="entry name" value="Oligoxyloglucan reducing end-specific cellobiohydrolase"/>
    <property type="match status" value="1"/>
</dbReference>
<comment type="caution">
    <text evidence="1">The sequence shown here is derived from an EMBL/GenBank/DDBJ whole genome shotgun (WGS) entry which is preliminary data.</text>
</comment>
<evidence type="ECO:0000313" key="1">
    <source>
        <dbReference type="EMBL" id="KAI7842267.1"/>
    </source>
</evidence>
<organism evidence="1 2">
    <name type="scientific">Chlorella ohadii</name>
    <dbReference type="NCBI Taxonomy" id="2649997"/>
    <lineage>
        <taxon>Eukaryota</taxon>
        <taxon>Viridiplantae</taxon>
        <taxon>Chlorophyta</taxon>
        <taxon>core chlorophytes</taxon>
        <taxon>Trebouxiophyceae</taxon>
        <taxon>Chlorellales</taxon>
        <taxon>Chlorellaceae</taxon>
        <taxon>Chlorella clade</taxon>
        <taxon>Chlorella</taxon>
    </lineage>
</organism>
<reference evidence="1" key="1">
    <citation type="submission" date="2020-11" db="EMBL/GenBank/DDBJ databases">
        <title>Chlorella ohadii genome sequencing and assembly.</title>
        <authorList>
            <person name="Murik O."/>
            <person name="Treves H."/>
            <person name="Kedem I."/>
            <person name="Shotland Y."/>
            <person name="Kaplan A."/>
        </authorList>
    </citation>
    <scope>NUCLEOTIDE SEQUENCE</scope>
    <source>
        <strain evidence="1">1</strain>
    </source>
</reference>
<protein>
    <submittedName>
        <fullName evidence="1">Uncharacterized protein</fullName>
    </submittedName>
</protein>
<dbReference type="InterPro" id="IPR015943">
    <property type="entry name" value="WD40/YVTN_repeat-like_dom_sf"/>
</dbReference>